<feature type="binding site" evidence="9">
    <location>
        <position position="713"/>
    </location>
    <ligand>
        <name>Zn(2+)</name>
        <dbReference type="ChEBI" id="CHEBI:29105"/>
        <label>2</label>
    </ligand>
</feature>
<keyword evidence="4" id="KW-0863">Zinc-finger</keyword>
<feature type="region of interest" description="Disordered" evidence="10">
    <location>
        <begin position="264"/>
        <end position="637"/>
    </location>
</feature>
<feature type="binding site" evidence="9">
    <location>
        <position position="710"/>
    </location>
    <ligand>
        <name>Zn(2+)</name>
        <dbReference type="ChEBI" id="CHEBI:29105"/>
        <label>2</label>
    </ligand>
</feature>
<dbReference type="Pfam" id="PF12998">
    <property type="entry name" value="ING"/>
    <property type="match status" value="1"/>
</dbReference>
<dbReference type="InterPro" id="IPR001965">
    <property type="entry name" value="Znf_PHD"/>
</dbReference>
<evidence type="ECO:0000256" key="2">
    <source>
        <dbReference type="ARBA" id="ARBA00010210"/>
    </source>
</evidence>
<dbReference type="GO" id="GO:0006325">
    <property type="term" value="P:chromatin organization"/>
    <property type="evidence" value="ECO:0007669"/>
    <property type="project" value="UniProtKB-KW"/>
</dbReference>
<comment type="similarity">
    <text evidence="2">Belongs to the ING family.</text>
</comment>
<feature type="compositionally biased region" description="Low complexity" evidence="10">
    <location>
        <begin position="562"/>
        <end position="572"/>
    </location>
</feature>
<feature type="binding site" evidence="9">
    <location>
        <position position="668"/>
    </location>
    <ligand>
        <name>Zn(2+)</name>
        <dbReference type="ChEBI" id="CHEBI:29105"/>
        <label>1</label>
    </ligand>
</feature>
<dbReference type="STRING" id="158607.A0A2P5HV87"/>
<feature type="domain" description="Zinc finger PHD-type" evidence="11">
    <location>
        <begin position="667"/>
        <end position="714"/>
    </location>
</feature>
<dbReference type="InterPro" id="IPR028651">
    <property type="entry name" value="ING_fam"/>
</dbReference>
<evidence type="ECO:0000256" key="8">
    <source>
        <dbReference type="PIRSR" id="PIRSR628651-50"/>
    </source>
</evidence>
<feature type="region of interest" description="Disordered" evidence="10">
    <location>
        <begin position="102"/>
        <end position="129"/>
    </location>
</feature>
<keyword evidence="14" id="KW-1185">Reference proteome</keyword>
<evidence type="ECO:0000259" key="11">
    <source>
        <dbReference type="SMART" id="SM00249"/>
    </source>
</evidence>
<feature type="site" description="Histone H3K4me3 binding" evidence="8">
    <location>
        <position position="682"/>
    </location>
</feature>
<organism evidence="13 14">
    <name type="scientific">Diaporthe helianthi</name>
    <dbReference type="NCBI Taxonomy" id="158607"/>
    <lineage>
        <taxon>Eukaryota</taxon>
        <taxon>Fungi</taxon>
        <taxon>Dikarya</taxon>
        <taxon>Ascomycota</taxon>
        <taxon>Pezizomycotina</taxon>
        <taxon>Sordariomycetes</taxon>
        <taxon>Sordariomycetidae</taxon>
        <taxon>Diaporthales</taxon>
        <taxon>Diaporthaceae</taxon>
        <taxon>Diaporthe</taxon>
    </lineage>
</organism>
<feature type="domain" description="Inhibitor of growth protein N-terminal histone-binding" evidence="12">
    <location>
        <begin position="59"/>
        <end position="211"/>
    </location>
</feature>
<feature type="compositionally biased region" description="Low complexity" evidence="10">
    <location>
        <begin position="593"/>
        <end position="615"/>
    </location>
</feature>
<feature type="compositionally biased region" description="Low complexity" evidence="10">
    <location>
        <begin position="527"/>
        <end position="541"/>
    </location>
</feature>
<feature type="region of interest" description="Disordered" evidence="10">
    <location>
        <begin position="1"/>
        <end position="49"/>
    </location>
</feature>
<dbReference type="PANTHER" id="PTHR10333">
    <property type="entry name" value="INHIBITOR OF GROWTH PROTEIN"/>
    <property type="match status" value="1"/>
</dbReference>
<dbReference type="InterPro" id="IPR011011">
    <property type="entry name" value="Znf_FYVE_PHD"/>
</dbReference>
<evidence type="ECO:0000256" key="7">
    <source>
        <dbReference type="ARBA" id="ARBA00023242"/>
    </source>
</evidence>
<evidence type="ECO:0000256" key="3">
    <source>
        <dbReference type="ARBA" id="ARBA00022723"/>
    </source>
</evidence>
<comment type="caution">
    <text evidence="13">The sequence shown here is derived from an EMBL/GenBank/DDBJ whole genome shotgun (WGS) entry which is preliminary data.</text>
</comment>
<dbReference type="Gene3D" id="3.30.40.10">
    <property type="entry name" value="Zinc/RING finger domain, C3HC4 (zinc finger)"/>
    <property type="match status" value="1"/>
</dbReference>
<dbReference type="Gene3D" id="6.10.140.1740">
    <property type="match status" value="1"/>
</dbReference>
<dbReference type="AlphaFoldDB" id="A0A2P5HV87"/>
<evidence type="ECO:0000256" key="5">
    <source>
        <dbReference type="ARBA" id="ARBA00022833"/>
    </source>
</evidence>
<dbReference type="GO" id="GO:0000785">
    <property type="term" value="C:chromatin"/>
    <property type="evidence" value="ECO:0007669"/>
    <property type="project" value="UniProtKB-ARBA"/>
</dbReference>
<dbReference type="SUPFAM" id="SSF57903">
    <property type="entry name" value="FYVE/PHD zinc finger"/>
    <property type="match status" value="1"/>
</dbReference>
<keyword evidence="6" id="KW-0156">Chromatin regulator</keyword>
<keyword evidence="5 9" id="KW-0862">Zinc</keyword>
<feature type="site" description="Histone H3K4me3 binding" evidence="8">
    <location>
        <position position="690"/>
    </location>
</feature>
<evidence type="ECO:0008006" key="15">
    <source>
        <dbReference type="Google" id="ProtNLM"/>
    </source>
</evidence>
<dbReference type="EMBL" id="MAVT02000673">
    <property type="protein sequence ID" value="POS74162.1"/>
    <property type="molecule type" value="Genomic_DNA"/>
</dbReference>
<dbReference type="PANTHER" id="PTHR10333:SF42">
    <property type="entry name" value="INHIBITOR OF GROWTH PROTEIN 5"/>
    <property type="match status" value="1"/>
</dbReference>
<feature type="binding site" evidence="9">
    <location>
        <position position="695"/>
    </location>
    <ligand>
        <name>Zn(2+)</name>
        <dbReference type="ChEBI" id="CHEBI:29105"/>
        <label>1</label>
    </ligand>
</feature>
<dbReference type="InterPro" id="IPR013083">
    <property type="entry name" value="Znf_RING/FYVE/PHD"/>
</dbReference>
<evidence type="ECO:0000256" key="10">
    <source>
        <dbReference type="SAM" id="MobiDB-lite"/>
    </source>
</evidence>
<accession>A0A2P5HV87</accession>
<keyword evidence="7" id="KW-0539">Nucleus</keyword>
<dbReference type="Proteomes" id="UP000094444">
    <property type="component" value="Unassembled WGS sequence"/>
</dbReference>
<evidence type="ECO:0000256" key="1">
    <source>
        <dbReference type="ARBA" id="ARBA00004123"/>
    </source>
</evidence>
<feature type="binding site" evidence="9">
    <location>
        <position position="692"/>
    </location>
    <ligand>
        <name>Zn(2+)</name>
        <dbReference type="ChEBI" id="CHEBI:29105"/>
        <label>1</label>
    </ligand>
</feature>
<protein>
    <recommendedName>
        <fullName evidence="15">Chromatin modification-related protein</fullName>
    </recommendedName>
</protein>
<evidence type="ECO:0000256" key="9">
    <source>
        <dbReference type="PIRSR" id="PIRSR628651-51"/>
    </source>
</evidence>
<keyword evidence="3 9" id="KW-0479">Metal-binding</keyword>
<evidence type="ECO:0000256" key="4">
    <source>
        <dbReference type="ARBA" id="ARBA00022771"/>
    </source>
</evidence>
<dbReference type="GO" id="GO:0005634">
    <property type="term" value="C:nucleus"/>
    <property type="evidence" value="ECO:0007669"/>
    <property type="project" value="UniProtKB-SubCell"/>
</dbReference>
<feature type="compositionally biased region" description="Polar residues" evidence="10">
    <location>
        <begin position="10"/>
        <end position="34"/>
    </location>
</feature>
<feature type="binding site" evidence="9">
    <location>
        <position position="670"/>
    </location>
    <ligand>
        <name>Zn(2+)</name>
        <dbReference type="ChEBI" id="CHEBI:29105"/>
        <label>1</label>
    </ligand>
</feature>
<feature type="compositionally biased region" description="Polar residues" evidence="10">
    <location>
        <begin position="403"/>
        <end position="431"/>
    </location>
</feature>
<dbReference type="CDD" id="cd15505">
    <property type="entry name" value="PHD_ING"/>
    <property type="match status" value="1"/>
</dbReference>
<feature type="compositionally biased region" description="Polar residues" evidence="10">
    <location>
        <begin position="333"/>
        <end position="342"/>
    </location>
</feature>
<feature type="compositionally biased region" description="Low complexity" evidence="10">
    <location>
        <begin position="117"/>
        <end position="129"/>
    </location>
</feature>
<feature type="site" description="Histone H3K4me3 binding" evidence="8">
    <location>
        <position position="678"/>
    </location>
</feature>
<reference evidence="13" key="1">
    <citation type="submission" date="2017-09" db="EMBL/GenBank/DDBJ databases">
        <title>Polyketide synthases of a Diaporthe helianthi virulent isolate.</title>
        <authorList>
            <person name="Baroncelli R."/>
        </authorList>
    </citation>
    <scope>NUCLEOTIDE SEQUENCE [LARGE SCALE GENOMIC DNA]</scope>
    <source>
        <strain evidence="13">7/96</strain>
    </source>
</reference>
<evidence type="ECO:0000256" key="6">
    <source>
        <dbReference type="ARBA" id="ARBA00022853"/>
    </source>
</evidence>
<evidence type="ECO:0000313" key="14">
    <source>
        <dbReference type="Proteomes" id="UP000094444"/>
    </source>
</evidence>
<name>A0A2P5HV87_DIAHE</name>
<dbReference type="SMART" id="SM00249">
    <property type="entry name" value="PHD"/>
    <property type="match status" value="1"/>
</dbReference>
<feature type="compositionally biased region" description="Low complexity" evidence="10">
    <location>
        <begin position="433"/>
        <end position="442"/>
    </location>
</feature>
<dbReference type="GO" id="GO:0008270">
    <property type="term" value="F:zinc ion binding"/>
    <property type="evidence" value="ECO:0007669"/>
    <property type="project" value="UniProtKB-KW"/>
</dbReference>
<dbReference type="InParanoid" id="A0A2P5HV87"/>
<proteinExistence type="inferred from homology"/>
<evidence type="ECO:0000313" key="13">
    <source>
        <dbReference type="EMBL" id="POS74162.1"/>
    </source>
</evidence>
<feature type="binding site" evidence="9">
    <location>
        <position position="686"/>
    </location>
    <ligand>
        <name>Zn(2+)</name>
        <dbReference type="ChEBI" id="CHEBI:29105"/>
        <label>2</label>
    </ligand>
</feature>
<dbReference type="GO" id="GO:0006355">
    <property type="term" value="P:regulation of DNA-templated transcription"/>
    <property type="evidence" value="ECO:0007669"/>
    <property type="project" value="TreeGrafter"/>
</dbReference>
<feature type="binding site" evidence="9">
    <location>
        <position position="681"/>
    </location>
    <ligand>
        <name>Zn(2+)</name>
        <dbReference type="ChEBI" id="CHEBI:29105"/>
        <label>2</label>
    </ligand>
</feature>
<gene>
    <name evidence="13" type="ORF">DHEL01_v207441</name>
</gene>
<feature type="site" description="Histone H3K4me3 binding" evidence="8">
    <location>
        <position position="667"/>
    </location>
</feature>
<evidence type="ECO:0000259" key="12">
    <source>
        <dbReference type="SMART" id="SM01408"/>
    </source>
</evidence>
<feature type="compositionally biased region" description="Basic and acidic residues" evidence="10">
    <location>
        <begin position="284"/>
        <end position="303"/>
    </location>
</feature>
<dbReference type="InterPro" id="IPR019786">
    <property type="entry name" value="Zinc_finger_PHD-type_CS"/>
</dbReference>
<dbReference type="OrthoDB" id="4173905at2759"/>
<sequence>MKTAKVVSGEPSSSNRRSQPVRQTRTNPPRSNAGINRLAPRDSLSGANTAEQPIDIFPGVTHFADAITALPKELVRHFTLLKEVDAKVFAPQEQLFQYVQEALDSPPPGPARSLNDATGSAAPASAPMSVAGSISGAAPHGNALPEFSANGSTASSVFDDSNLARRHLFRSTAVKIQEMLNSLEEKNHVISTANDALRKQLNRIDDIWPHLSDEFSDEAKWGSDSHWAYPENRAARALNTQAERTRREGAAHLSAAAQFVADEAAARSESRKQAVAAKKSQKNHTHESEHDDHDGKSKPEASNKKAQSNSKRKTAAAAAANAESPANVGLGITGQTPASNTPAPKRRKVEKPPPNSGTPAERSMATILQNGKNSKTKASESPRATPAPEQPAPKKQQQRKALPSSTGQAKKRQVLTSSSWTRMKANANSLQGRARSATAPRASPAPPANPRPASSRARQNSTASVADKRPPSVASNKANGNVPAPIEIPPPNNTSRAAAASDNAKTQMEPPSAGPKTEPIRQQNERAPTPKSAVPAAAPKESSAKPAEEVELRKEPTPATAPPTLQQQVTTTKSGRASKPSTPAIGSFPDNPPSNSNNNNNNNNNNPRSRPSRNSEAPAVPKRSHKKGASAAHAAAVQKALVQPTADEDHTVPTDENDVYDPDEPTYCYCDRVSFGQMVGCDGEHCTREWFHLGCVGLKVAPGKSVKWYCNDCKAQMAASGKKVNGR</sequence>
<dbReference type="InterPro" id="IPR024610">
    <property type="entry name" value="ING_N_histone-binding"/>
</dbReference>
<comment type="subcellular location">
    <subcellularLocation>
        <location evidence="1">Nucleus</location>
    </subcellularLocation>
</comment>
<feature type="compositionally biased region" description="Basic and acidic residues" evidence="10">
    <location>
        <begin position="542"/>
        <end position="556"/>
    </location>
</feature>
<dbReference type="PROSITE" id="PS01359">
    <property type="entry name" value="ZF_PHD_1"/>
    <property type="match status" value="1"/>
</dbReference>
<dbReference type="SMART" id="SM01408">
    <property type="entry name" value="ING"/>
    <property type="match status" value="1"/>
</dbReference>